<evidence type="ECO:0000313" key="2">
    <source>
        <dbReference type="Proteomes" id="UP000248758"/>
    </source>
</evidence>
<dbReference type="Proteomes" id="UP000248758">
    <property type="component" value="Chromosome 1"/>
</dbReference>
<dbReference type="KEGG" id="tpty:NCTC11468_01017"/>
<gene>
    <name evidence="1" type="ORF">NCTC11468_01017</name>
</gene>
<name>A0A2X5NHS2_9GAMM</name>
<dbReference type="RefSeq" id="WP_241964887.1">
    <property type="nucleotide sequence ID" value="NZ_LS483499.1"/>
</dbReference>
<reference evidence="1 2" key="1">
    <citation type="submission" date="2018-06" db="EMBL/GenBank/DDBJ databases">
        <authorList>
            <consortium name="Pathogen Informatics"/>
            <person name="Doyle S."/>
        </authorList>
    </citation>
    <scope>NUCLEOTIDE SEQUENCE [LARGE SCALE GENOMIC DNA]</scope>
    <source>
        <strain evidence="1 2">NCTC11468</strain>
    </source>
</reference>
<protein>
    <submittedName>
        <fullName evidence="1">Uncharacterized protein</fullName>
    </submittedName>
</protein>
<evidence type="ECO:0000313" key="1">
    <source>
        <dbReference type="EMBL" id="SQK72979.1"/>
    </source>
</evidence>
<dbReference type="AlphaFoldDB" id="A0A2X5NHS2"/>
<accession>A0A2X5NHS2</accession>
<dbReference type="EMBL" id="LS483499">
    <property type="protein sequence ID" value="SQK72979.1"/>
    <property type="molecule type" value="Genomic_DNA"/>
</dbReference>
<sequence length="76" mass="8531">MKILTLRFKNLNALRGNGLLISGVNPLPVTGCLPLPGIPVQVKPRCWMLSAWRFITRPQADEHQPIAECTDEPRLQ</sequence>
<organism evidence="1 2">
    <name type="scientific">Tatumella ptyseos</name>
    <dbReference type="NCBI Taxonomy" id="82987"/>
    <lineage>
        <taxon>Bacteria</taxon>
        <taxon>Pseudomonadati</taxon>
        <taxon>Pseudomonadota</taxon>
        <taxon>Gammaproteobacteria</taxon>
        <taxon>Enterobacterales</taxon>
        <taxon>Erwiniaceae</taxon>
        <taxon>Tatumella</taxon>
    </lineage>
</organism>
<proteinExistence type="predicted"/>